<evidence type="ECO:0000313" key="2">
    <source>
        <dbReference type="EMBL" id="QWG10027.1"/>
    </source>
</evidence>
<accession>A0ABX8H3X0</accession>
<organism evidence="2 3">
    <name type="scientific">Flammeovirga kamogawensis</name>
    <dbReference type="NCBI Taxonomy" id="373891"/>
    <lineage>
        <taxon>Bacteria</taxon>
        <taxon>Pseudomonadati</taxon>
        <taxon>Bacteroidota</taxon>
        <taxon>Cytophagia</taxon>
        <taxon>Cytophagales</taxon>
        <taxon>Flammeovirgaceae</taxon>
        <taxon>Flammeovirga</taxon>
    </lineage>
</organism>
<feature type="domain" description="Methyltransferase type 11" evidence="1">
    <location>
        <begin position="58"/>
        <end position="104"/>
    </location>
</feature>
<dbReference type="GO" id="GO:0032259">
    <property type="term" value="P:methylation"/>
    <property type="evidence" value="ECO:0007669"/>
    <property type="project" value="UniProtKB-KW"/>
</dbReference>
<dbReference type="RefSeq" id="WP_144076681.1">
    <property type="nucleotide sequence ID" value="NZ_CP076129.1"/>
</dbReference>
<proteinExistence type="predicted"/>
<keyword evidence="2" id="KW-0808">Transferase</keyword>
<keyword evidence="2" id="KW-0489">Methyltransferase</keyword>
<protein>
    <submittedName>
        <fullName evidence="2">Class I SAM-dependent methyltransferase</fullName>
    </submittedName>
</protein>
<dbReference type="Pfam" id="PF08241">
    <property type="entry name" value="Methyltransf_11"/>
    <property type="match status" value="1"/>
</dbReference>
<name>A0ABX8H3X0_9BACT</name>
<evidence type="ECO:0000313" key="3">
    <source>
        <dbReference type="Proteomes" id="UP000682802"/>
    </source>
</evidence>
<dbReference type="Proteomes" id="UP000682802">
    <property type="component" value="Chromosome 2"/>
</dbReference>
<dbReference type="EMBL" id="CP076129">
    <property type="protein sequence ID" value="QWG10027.1"/>
    <property type="molecule type" value="Genomic_DNA"/>
</dbReference>
<keyword evidence="3" id="KW-1185">Reference proteome</keyword>
<dbReference type="InterPro" id="IPR029063">
    <property type="entry name" value="SAM-dependent_MTases_sf"/>
</dbReference>
<dbReference type="InterPro" id="IPR013216">
    <property type="entry name" value="Methyltransf_11"/>
</dbReference>
<sequence length="259" mass="29753">MKINVPADRFDLNIDPNWKVLEIGGGHNPHPRANVIVDKYDNTNNGHRAGDIVIREGQEFHLADGEDLPFEDNAFDYVICCHVLEHVDNPIKFISEMCRVAKMGYLEVPSLIGEYLVPKGSHEWVFLSIDDTIVGKKKASIKGLGEGIDFGDFFLYYLSRESIAFKLLIATYPDILTVRYQWKDTLPIKIDLSEEEDNYFKSAWSKEEILNQFPKRTLKKELSLFFNAFILLTKGMFNKILKGYKLRKLDDSIGLNSKK</sequence>
<dbReference type="Gene3D" id="3.40.50.150">
    <property type="entry name" value="Vaccinia Virus protein VP39"/>
    <property type="match status" value="1"/>
</dbReference>
<gene>
    <name evidence="2" type="ORF">KM029_20305</name>
</gene>
<reference evidence="2 3" key="1">
    <citation type="submission" date="2021-05" db="EMBL/GenBank/DDBJ databases">
        <title>Comparative genomic studies on the polysaccharide-degrading batcterial strains of the Flammeovirga genus.</title>
        <authorList>
            <person name="Zewei F."/>
            <person name="Zheng Z."/>
            <person name="Yu L."/>
            <person name="Ruyue G."/>
            <person name="Yanhong M."/>
            <person name="Yuanyuan C."/>
            <person name="Jingyan G."/>
            <person name="Wenjun H."/>
        </authorList>
    </citation>
    <scope>NUCLEOTIDE SEQUENCE [LARGE SCALE GENOMIC DNA]</scope>
    <source>
        <strain evidence="2 3">YS10</strain>
    </source>
</reference>
<dbReference type="GO" id="GO:0008168">
    <property type="term" value="F:methyltransferase activity"/>
    <property type="evidence" value="ECO:0007669"/>
    <property type="project" value="UniProtKB-KW"/>
</dbReference>
<dbReference type="SUPFAM" id="SSF53335">
    <property type="entry name" value="S-adenosyl-L-methionine-dependent methyltransferases"/>
    <property type="match status" value="1"/>
</dbReference>
<evidence type="ECO:0000259" key="1">
    <source>
        <dbReference type="Pfam" id="PF08241"/>
    </source>
</evidence>